<proteinExistence type="predicted"/>
<name>A0A8H6NCV7_9PEZI</name>
<organism evidence="1 2">
    <name type="scientific">Colletotrichum musicola</name>
    <dbReference type="NCBI Taxonomy" id="2175873"/>
    <lineage>
        <taxon>Eukaryota</taxon>
        <taxon>Fungi</taxon>
        <taxon>Dikarya</taxon>
        <taxon>Ascomycota</taxon>
        <taxon>Pezizomycotina</taxon>
        <taxon>Sordariomycetes</taxon>
        <taxon>Hypocreomycetidae</taxon>
        <taxon>Glomerellales</taxon>
        <taxon>Glomerellaceae</taxon>
        <taxon>Colletotrichum</taxon>
        <taxon>Colletotrichum orchidearum species complex</taxon>
    </lineage>
</organism>
<dbReference type="Proteomes" id="UP000639643">
    <property type="component" value="Unassembled WGS sequence"/>
</dbReference>
<evidence type="ECO:0000313" key="2">
    <source>
        <dbReference type="Proteomes" id="UP000639643"/>
    </source>
</evidence>
<dbReference type="EMBL" id="WIGM01000353">
    <property type="protein sequence ID" value="KAF6827930.1"/>
    <property type="molecule type" value="Genomic_DNA"/>
</dbReference>
<sequence length="153" mass="17201">MIYGTILDLLILGRSIDPRGVGRVTPGGKQAAANSRPRVSRRLIARDREGGRERRHPNWAWQLVQIHERRLSLPELAELLLLGGRSYQKLISSITPDLDLREEASSVDVLIAYLVSTQHEPKPLAAVALCIVWRVDRGGIEEGLDLSRLRLER</sequence>
<protein>
    <submittedName>
        <fullName evidence="1">Uncharacterized protein</fullName>
    </submittedName>
</protein>
<accession>A0A8H6NCV7</accession>
<keyword evidence="2" id="KW-1185">Reference proteome</keyword>
<dbReference type="AlphaFoldDB" id="A0A8H6NCV7"/>
<gene>
    <name evidence="1" type="ORF">CMUS01_08787</name>
</gene>
<comment type="caution">
    <text evidence="1">The sequence shown here is derived from an EMBL/GenBank/DDBJ whole genome shotgun (WGS) entry which is preliminary data.</text>
</comment>
<reference evidence="1" key="1">
    <citation type="journal article" date="2020" name="Phytopathology">
        <title>Genome Sequence Resources of Colletotrichum truncatum, C. plurivorum, C. musicola, and C. sojae: Four Species Pathogenic to Soybean (Glycine max).</title>
        <authorList>
            <person name="Rogerio F."/>
            <person name="Boufleur T.R."/>
            <person name="Ciampi-Guillardi M."/>
            <person name="Sukno S.A."/>
            <person name="Thon M.R."/>
            <person name="Massola Junior N.S."/>
            <person name="Baroncelli R."/>
        </authorList>
    </citation>
    <scope>NUCLEOTIDE SEQUENCE</scope>
    <source>
        <strain evidence="1">LFN0074</strain>
    </source>
</reference>
<evidence type="ECO:0000313" key="1">
    <source>
        <dbReference type="EMBL" id="KAF6827930.1"/>
    </source>
</evidence>